<dbReference type="Pfam" id="PF13640">
    <property type="entry name" value="2OG-FeII_Oxy_3"/>
    <property type="match status" value="1"/>
</dbReference>
<dbReference type="Proteomes" id="UP000185999">
    <property type="component" value="Unassembled WGS sequence"/>
</dbReference>
<sequence>MIPIRKVFTPEQVQQIRLHLDEADWQGGEITAGQQARRVKHNQQLPQDGTLTQQIGDLILDALARHPVFISAALPQKIFPPMFNRYSVGETYGSHVDNAIRVIPGTTIRLRTDLSATLFLSDPDEYEGGDLQIEDHFGSQCVKLAAGDMILYPSTSLHQVMPVTAGRRVSAVFWLQSMVRSNEQREMLFGLDQSIQSLTSLHGHEHQDVTRLSGVYQNLIRQWADA</sequence>
<feature type="domain" description="Fe2OG dioxygenase" evidence="8">
    <location>
        <begin position="77"/>
        <end position="177"/>
    </location>
</feature>
<accession>A0A1N7IZ34</accession>
<dbReference type="Pfam" id="PF18331">
    <property type="entry name" value="PKHD_C"/>
    <property type="match status" value="1"/>
</dbReference>
<keyword evidence="5 7" id="KW-0560">Oxidoreductase</keyword>
<comment type="cofactor">
    <cofactor evidence="7">
        <name>Fe(2+)</name>
        <dbReference type="ChEBI" id="CHEBI:29033"/>
    </cofactor>
    <text evidence="7">Binds 1 Fe(2+) ion per subunit.</text>
</comment>
<gene>
    <name evidence="9" type="ORF">SAMN05421760_101365</name>
</gene>
<dbReference type="STRING" id="619304.SAMN05421760_101365"/>
<dbReference type="GO" id="GO:0016706">
    <property type="term" value="F:2-oxoglutarate-dependent dioxygenase activity"/>
    <property type="evidence" value="ECO:0007669"/>
    <property type="project" value="UniProtKB-UniRule"/>
</dbReference>
<evidence type="ECO:0000256" key="3">
    <source>
        <dbReference type="ARBA" id="ARBA00022896"/>
    </source>
</evidence>
<evidence type="ECO:0000256" key="4">
    <source>
        <dbReference type="ARBA" id="ARBA00022964"/>
    </source>
</evidence>
<dbReference type="RefSeq" id="WP_202905031.1">
    <property type="nucleotide sequence ID" value="NZ_FTOE01000001.1"/>
</dbReference>
<dbReference type="PANTHER" id="PTHR41536">
    <property type="entry name" value="PKHD-TYPE HYDROXYLASE YBIX"/>
    <property type="match status" value="1"/>
</dbReference>
<feature type="binding site" evidence="7">
    <location>
        <position position="97"/>
    </location>
    <ligand>
        <name>Fe cation</name>
        <dbReference type="ChEBI" id="CHEBI:24875"/>
    </ligand>
</feature>
<feature type="binding site" evidence="7">
    <location>
        <position position="158"/>
    </location>
    <ligand>
        <name>Fe cation</name>
        <dbReference type="ChEBI" id="CHEBI:24875"/>
    </ligand>
</feature>
<feature type="binding site" evidence="7">
    <location>
        <position position="95"/>
    </location>
    <ligand>
        <name>Fe cation</name>
        <dbReference type="ChEBI" id="CHEBI:24875"/>
    </ligand>
</feature>
<proteinExistence type="inferred from homology"/>
<dbReference type="EMBL" id="FTOE01000001">
    <property type="protein sequence ID" value="SIS42358.1"/>
    <property type="molecule type" value="Genomic_DNA"/>
</dbReference>
<evidence type="ECO:0000256" key="7">
    <source>
        <dbReference type="HAMAP-Rule" id="MF_00657"/>
    </source>
</evidence>
<comment type="cofactor">
    <cofactor evidence="1 7">
        <name>L-ascorbate</name>
        <dbReference type="ChEBI" id="CHEBI:38290"/>
    </cofactor>
</comment>
<keyword evidence="6 7" id="KW-0408">Iron</keyword>
<evidence type="ECO:0000313" key="9">
    <source>
        <dbReference type="EMBL" id="SIS42358.1"/>
    </source>
</evidence>
<evidence type="ECO:0000256" key="5">
    <source>
        <dbReference type="ARBA" id="ARBA00023002"/>
    </source>
</evidence>
<evidence type="ECO:0000256" key="6">
    <source>
        <dbReference type="ARBA" id="ARBA00023004"/>
    </source>
</evidence>
<dbReference type="Gene3D" id="2.60.120.620">
    <property type="entry name" value="q2cbj1_9rhob like domain"/>
    <property type="match status" value="1"/>
</dbReference>
<dbReference type="HAMAP" id="MF_00657">
    <property type="entry name" value="Hydroxyl_YbiX"/>
    <property type="match status" value="1"/>
</dbReference>
<dbReference type="InterPro" id="IPR044862">
    <property type="entry name" value="Pro_4_hyd_alph_FE2OG_OXY"/>
</dbReference>
<dbReference type="NCBIfam" id="NF003975">
    <property type="entry name" value="PRK05467.1-4"/>
    <property type="match status" value="1"/>
</dbReference>
<dbReference type="SUPFAM" id="SSF51197">
    <property type="entry name" value="Clavaminate synthase-like"/>
    <property type="match status" value="1"/>
</dbReference>
<dbReference type="GO" id="GO:0006879">
    <property type="term" value="P:intracellular iron ion homeostasis"/>
    <property type="evidence" value="ECO:0007669"/>
    <property type="project" value="TreeGrafter"/>
</dbReference>
<keyword evidence="2 7" id="KW-0479">Metal-binding</keyword>
<evidence type="ECO:0000259" key="8">
    <source>
        <dbReference type="PROSITE" id="PS51471"/>
    </source>
</evidence>
<name>A0A1N7IZ34_9GAMM</name>
<reference evidence="10" key="1">
    <citation type="submission" date="2017-01" db="EMBL/GenBank/DDBJ databases">
        <authorList>
            <person name="Varghese N."/>
            <person name="Submissions S."/>
        </authorList>
    </citation>
    <scope>NUCLEOTIDE SEQUENCE [LARGE SCALE GENOMIC DNA]</scope>
    <source>
        <strain evidence="10">DSM 22306</strain>
    </source>
</reference>
<protein>
    <submittedName>
        <fullName evidence="9">PKHD-type hydroxylase</fullName>
    </submittedName>
</protein>
<dbReference type="GO" id="GO:0005506">
    <property type="term" value="F:iron ion binding"/>
    <property type="evidence" value="ECO:0007669"/>
    <property type="project" value="UniProtKB-UniRule"/>
</dbReference>
<dbReference type="Gene3D" id="4.10.860.20">
    <property type="entry name" value="Rabenosyn, Rab binding domain"/>
    <property type="match status" value="1"/>
</dbReference>
<dbReference type="GO" id="GO:0006974">
    <property type="term" value="P:DNA damage response"/>
    <property type="evidence" value="ECO:0007669"/>
    <property type="project" value="TreeGrafter"/>
</dbReference>
<dbReference type="InterPro" id="IPR023550">
    <property type="entry name" value="PKHD_hydroxylase"/>
</dbReference>
<evidence type="ECO:0000256" key="1">
    <source>
        <dbReference type="ARBA" id="ARBA00001961"/>
    </source>
</evidence>
<dbReference type="InterPro" id="IPR041097">
    <property type="entry name" value="PKHD_C"/>
</dbReference>
<dbReference type="InterPro" id="IPR006620">
    <property type="entry name" value="Pro_4_hyd_alph"/>
</dbReference>
<keyword evidence="10" id="KW-1185">Reference proteome</keyword>
<dbReference type="SMART" id="SM00702">
    <property type="entry name" value="P4Hc"/>
    <property type="match status" value="1"/>
</dbReference>
<evidence type="ECO:0000313" key="10">
    <source>
        <dbReference type="Proteomes" id="UP000185999"/>
    </source>
</evidence>
<evidence type="ECO:0000256" key="2">
    <source>
        <dbReference type="ARBA" id="ARBA00022723"/>
    </source>
</evidence>
<dbReference type="InterPro" id="IPR005123">
    <property type="entry name" value="Oxoglu/Fe-dep_dioxygenase_dom"/>
</dbReference>
<dbReference type="PANTHER" id="PTHR41536:SF1">
    <property type="entry name" value="PKHD-TYPE HYDROXYLASE YBIX"/>
    <property type="match status" value="1"/>
</dbReference>
<feature type="binding site" evidence="7">
    <location>
        <position position="168"/>
    </location>
    <ligand>
        <name>2-oxoglutarate</name>
        <dbReference type="ChEBI" id="CHEBI:16810"/>
    </ligand>
</feature>
<dbReference type="AlphaFoldDB" id="A0A1N7IZ34"/>
<dbReference type="PROSITE" id="PS51471">
    <property type="entry name" value="FE2OG_OXY"/>
    <property type="match status" value="1"/>
</dbReference>
<dbReference type="GO" id="GO:0031418">
    <property type="term" value="F:L-ascorbic acid binding"/>
    <property type="evidence" value="ECO:0007669"/>
    <property type="project" value="UniProtKB-KW"/>
</dbReference>
<keyword evidence="4 7" id="KW-0223">Dioxygenase</keyword>
<dbReference type="NCBIfam" id="NF003974">
    <property type="entry name" value="PRK05467.1-3"/>
    <property type="match status" value="1"/>
</dbReference>
<keyword evidence="3 7" id="KW-0847">Vitamin C</keyword>
<organism evidence="9 10">
    <name type="scientific">Neptunomonas antarctica</name>
    <dbReference type="NCBI Taxonomy" id="619304"/>
    <lineage>
        <taxon>Bacteria</taxon>
        <taxon>Pseudomonadati</taxon>
        <taxon>Pseudomonadota</taxon>
        <taxon>Gammaproteobacteria</taxon>
        <taxon>Oceanospirillales</taxon>
        <taxon>Oceanospirillaceae</taxon>
        <taxon>Neptunomonas</taxon>
    </lineage>
</organism>